<evidence type="ECO:0000313" key="8">
    <source>
        <dbReference type="EMBL" id="KAH7322506.1"/>
    </source>
</evidence>
<dbReference type="InterPro" id="IPR036188">
    <property type="entry name" value="FAD/NAD-bd_sf"/>
</dbReference>
<dbReference type="Pfam" id="PF01494">
    <property type="entry name" value="FAD_binding_3"/>
    <property type="match status" value="1"/>
</dbReference>
<keyword evidence="9" id="KW-1185">Reference proteome</keyword>
<feature type="domain" description="FAD-binding" evidence="7">
    <location>
        <begin position="5"/>
        <end position="341"/>
    </location>
</feature>
<comment type="similarity">
    <text evidence="2">Belongs to the paxM FAD-dependent monooxygenase family.</text>
</comment>
<dbReference type="Gene3D" id="3.50.50.60">
    <property type="entry name" value="FAD/NAD(P)-binding domain"/>
    <property type="match status" value="1"/>
</dbReference>
<name>A0A8K0SYP6_9HYPO</name>
<reference evidence="8" key="1">
    <citation type="journal article" date="2021" name="Nat. Commun.">
        <title>Genetic determinants of endophytism in the Arabidopsis root mycobiome.</title>
        <authorList>
            <person name="Mesny F."/>
            <person name="Miyauchi S."/>
            <person name="Thiergart T."/>
            <person name="Pickel B."/>
            <person name="Atanasova L."/>
            <person name="Karlsson M."/>
            <person name="Huettel B."/>
            <person name="Barry K.W."/>
            <person name="Haridas S."/>
            <person name="Chen C."/>
            <person name="Bauer D."/>
            <person name="Andreopoulos W."/>
            <person name="Pangilinan J."/>
            <person name="LaButti K."/>
            <person name="Riley R."/>
            <person name="Lipzen A."/>
            <person name="Clum A."/>
            <person name="Drula E."/>
            <person name="Henrissat B."/>
            <person name="Kohler A."/>
            <person name="Grigoriev I.V."/>
            <person name="Martin F.M."/>
            <person name="Hacquard S."/>
        </authorList>
    </citation>
    <scope>NUCLEOTIDE SEQUENCE</scope>
    <source>
        <strain evidence="8">MPI-CAGE-CH-0235</strain>
    </source>
</reference>
<dbReference type="EMBL" id="JAGPNK010000004">
    <property type="protein sequence ID" value="KAH7322506.1"/>
    <property type="molecule type" value="Genomic_DNA"/>
</dbReference>
<comment type="caution">
    <text evidence="8">The sequence shown here is derived from an EMBL/GenBank/DDBJ whole genome shotgun (WGS) entry which is preliminary data.</text>
</comment>
<evidence type="ECO:0000256" key="2">
    <source>
        <dbReference type="ARBA" id="ARBA00007992"/>
    </source>
</evidence>
<dbReference type="AlphaFoldDB" id="A0A8K0SYP6"/>
<evidence type="ECO:0000256" key="6">
    <source>
        <dbReference type="ARBA" id="ARBA00023033"/>
    </source>
</evidence>
<gene>
    <name evidence="8" type="ORF">B0I35DRAFT_350971</name>
</gene>
<evidence type="ECO:0000256" key="3">
    <source>
        <dbReference type="ARBA" id="ARBA00022630"/>
    </source>
</evidence>
<accession>A0A8K0SYP6</accession>
<dbReference type="PRINTS" id="PR00420">
    <property type="entry name" value="RNGMNOXGNASE"/>
</dbReference>
<evidence type="ECO:0000256" key="1">
    <source>
        <dbReference type="ARBA" id="ARBA00001974"/>
    </source>
</evidence>
<organism evidence="8 9">
    <name type="scientific">Stachybotrys elegans</name>
    <dbReference type="NCBI Taxonomy" id="80388"/>
    <lineage>
        <taxon>Eukaryota</taxon>
        <taxon>Fungi</taxon>
        <taxon>Dikarya</taxon>
        <taxon>Ascomycota</taxon>
        <taxon>Pezizomycotina</taxon>
        <taxon>Sordariomycetes</taxon>
        <taxon>Hypocreomycetidae</taxon>
        <taxon>Hypocreales</taxon>
        <taxon>Stachybotryaceae</taxon>
        <taxon>Stachybotrys</taxon>
    </lineage>
</organism>
<evidence type="ECO:0000256" key="5">
    <source>
        <dbReference type="ARBA" id="ARBA00023002"/>
    </source>
</evidence>
<dbReference type="InterPro" id="IPR050562">
    <property type="entry name" value="FAD_mOase_fung"/>
</dbReference>
<keyword evidence="6" id="KW-0503">Monooxygenase</keyword>
<proteinExistence type="inferred from homology"/>
<dbReference type="OrthoDB" id="2431938at2759"/>
<dbReference type="GO" id="GO:0071949">
    <property type="term" value="F:FAD binding"/>
    <property type="evidence" value="ECO:0007669"/>
    <property type="project" value="InterPro"/>
</dbReference>
<dbReference type="GO" id="GO:0004497">
    <property type="term" value="F:monooxygenase activity"/>
    <property type="evidence" value="ECO:0007669"/>
    <property type="project" value="UniProtKB-KW"/>
</dbReference>
<dbReference type="PANTHER" id="PTHR47356">
    <property type="entry name" value="FAD-DEPENDENT MONOOXYGENASE ASQG-RELATED"/>
    <property type="match status" value="1"/>
</dbReference>
<dbReference type="PANTHER" id="PTHR47356:SF2">
    <property type="entry name" value="FAD-BINDING DOMAIN-CONTAINING PROTEIN-RELATED"/>
    <property type="match status" value="1"/>
</dbReference>
<keyword evidence="3" id="KW-0285">Flavoprotein</keyword>
<keyword evidence="5" id="KW-0560">Oxidoreductase</keyword>
<comment type="cofactor">
    <cofactor evidence="1">
        <name>FAD</name>
        <dbReference type="ChEBI" id="CHEBI:57692"/>
    </cofactor>
</comment>
<evidence type="ECO:0000256" key="4">
    <source>
        <dbReference type="ARBA" id="ARBA00022827"/>
    </source>
</evidence>
<keyword evidence="4" id="KW-0274">FAD</keyword>
<dbReference type="SUPFAM" id="SSF51905">
    <property type="entry name" value="FAD/NAD(P)-binding domain"/>
    <property type="match status" value="1"/>
</dbReference>
<evidence type="ECO:0000259" key="7">
    <source>
        <dbReference type="Pfam" id="PF01494"/>
    </source>
</evidence>
<dbReference type="Proteomes" id="UP000813444">
    <property type="component" value="Unassembled WGS sequence"/>
</dbReference>
<protein>
    <recommendedName>
        <fullName evidence="7">FAD-binding domain-containing protein</fullName>
    </recommendedName>
</protein>
<sequence>MDAFKVIIVGGGPVGLTAAHALYKAGIKFELVERRNGFIVDEGAGLAIGPQNLRVFHQLGVLDKLLEHGTEILQNKGFTSDGRQFKGSWIFKTVSENHGSGPVAIHRTHVMKTLYNSLPHDICHCHINKNVVNIHHTEHGVEVICSDGTTIKGDMVLGADGANSRVRKIMRKLALAEDPHADWDSEEVYLCEYRSVWFSLPRTEGVAEGQLCETQDTNHSITYIQGRDRGWVFLYEKLPQPTTERVTYTEKDMIALAEKLAEYPVNEKFKVKDAFAQRVAAGMGNLQEGVAKKWSWGRIALVGDACHKFTPNAGLGFNNGVQDVVAICNGLRDMIRETPRPDTRTLTRVFHAYQANRQELMQADAMTSGNLTRMQAWHGLLFYFMARFIMAINPLQVWLLNTFSTPLVQRSLILDYVAGEEPMRGNYPWQNKMPVN</sequence>
<dbReference type="InterPro" id="IPR002938">
    <property type="entry name" value="FAD-bd"/>
</dbReference>
<evidence type="ECO:0000313" key="9">
    <source>
        <dbReference type="Proteomes" id="UP000813444"/>
    </source>
</evidence>